<keyword evidence="1" id="KW-1133">Transmembrane helix</keyword>
<evidence type="ECO:0000313" key="3">
    <source>
        <dbReference type="Proteomes" id="UP000068137"/>
    </source>
</evidence>
<keyword evidence="1" id="KW-0472">Membrane</keyword>
<dbReference type="RefSeq" id="WP_053961671.1">
    <property type="nucleotide sequence ID" value="NZ_CP012390.1"/>
</dbReference>
<dbReference type="EMBL" id="CP012390">
    <property type="protein sequence ID" value="ALE18727.1"/>
    <property type="molecule type" value="Genomic_DNA"/>
</dbReference>
<feature type="transmembrane region" description="Helical" evidence="1">
    <location>
        <begin position="6"/>
        <end position="24"/>
    </location>
</feature>
<dbReference type="Pfam" id="PF09604">
    <property type="entry name" value="Potass_KdpF"/>
    <property type="match status" value="1"/>
</dbReference>
<keyword evidence="1" id="KW-0812">Transmembrane</keyword>
<sequence>MSWELIVGAVLGLAALVYLLIALVNPEKFS</sequence>
<accession>A0A0M4LY95</accession>
<dbReference type="GO" id="GO:0008556">
    <property type="term" value="F:P-type potassium transmembrane transporter activity"/>
    <property type="evidence" value="ECO:0007669"/>
    <property type="project" value="InterPro"/>
</dbReference>
<dbReference type="Proteomes" id="UP000068137">
    <property type="component" value="Chromosome"/>
</dbReference>
<reference evidence="2 3" key="1">
    <citation type="journal article" date="2015" name="Genome Announc.">
        <title>Complete Genome Sequences for Two Strains of a Novel Fastidious, Partially Acid-Fast, Gram-Positive Corynebacterineae Bacterium, Derived from Human Clinical Samples.</title>
        <authorList>
            <person name="Nicholson A.C."/>
            <person name="Bell M."/>
            <person name="Humrighouse B.W."/>
            <person name="McQuiston J.R."/>
        </authorList>
    </citation>
    <scope>NUCLEOTIDE SEQUENCE [LARGE SCALE GENOMIC DNA]</scope>
    <source>
        <strain evidence="2 3">X1698</strain>
    </source>
</reference>
<dbReference type="AlphaFoldDB" id="A0A0M4LY95"/>
<gene>
    <name evidence="2" type="ORF">AL705_02535</name>
</gene>
<name>A0A0M4LY95_9ACTN</name>
<protein>
    <submittedName>
        <fullName evidence="2">Potassium-transporting ATPase</fullName>
    </submittedName>
</protein>
<dbReference type="GO" id="GO:0005886">
    <property type="term" value="C:plasma membrane"/>
    <property type="evidence" value="ECO:0007669"/>
    <property type="project" value="InterPro"/>
</dbReference>
<dbReference type="InterPro" id="IPR011726">
    <property type="entry name" value="KdpF"/>
</dbReference>
<organism evidence="2 3">
    <name type="scientific">Lawsonella clevelandensis</name>
    <dbReference type="NCBI Taxonomy" id="1528099"/>
    <lineage>
        <taxon>Bacteria</taxon>
        <taxon>Bacillati</taxon>
        <taxon>Actinomycetota</taxon>
        <taxon>Actinomycetes</taxon>
        <taxon>Mycobacteriales</taxon>
        <taxon>Lawsonellaceae</taxon>
        <taxon>Lawsonella</taxon>
    </lineage>
</organism>
<evidence type="ECO:0000256" key="1">
    <source>
        <dbReference type="SAM" id="Phobius"/>
    </source>
</evidence>
<evidence type="ECO:0000313" key="2">
    <source>
        <dbReference type="EMBL" id="ALE18727.1"/>
    </source>
</evidence>
<proteinExistence type="predicted"/>
<dbReference type="KEGG" id="cbq:AL705_02535"/>